<sequence>MAYIDINGFEDLEQILQDMTITDAQEKKAMKKALEPIYEEVMKNAPESTGNLKRQIKTSVKKEDFATVGRVKLGAWYSKFNEFGTSRNKSHIGFFERSVNSTKDKAIKILTEELLKLK</sequence>
<name>B8FNZ0_DESHD</name>
<organism evidence="1 2">
    <name type="scientific">Desulfitobacterium hafniense (strain DSM 10664 / DCB-2)</name>
    <dbReference type="NCBI Taxonomy" id="272564"/>
    <lineage>
        <taxon>Bacteria</taxon>
        <taxon>Bacillati</taxon>
        <taxon>Bacillota</taxon>
        <taxon>Clostridia</taxon>
        <taxon>Eubacteriales</taxon>
        <taxon>Desulfitobacteriaceae</taxon>
        <taxon>Desulfitobacterium</taxon>
    </lineage>
</organism>
<dbReference type="InterPro" id="IPR010064">
    <property type="entry name" value="HK97-gp10_tail"/>
</dbReference>
<protein>
    <submittedName>
        <fullName evidence="1">Phage protein, HK97 gp10 family</fullName>
    </submittedName>
</protein>
<dbReference type="KEGG" id="dhd:Dhaf_1462"/>
<proteinExistence type="predicted"/>
<gene>
    <name evidence="1" type="ordered locus">Dhaf_1462</name>
</gene>
<evidence type="ECO:0000313" key="1">
    <source>
        <dbReference type="EMBL" id="ACL19515.1"/>
    </source>
</evidence>
<accession>B8FNZ0</accession>
<dbReference type="AlphaFoldDB" id="B8FNZ0"/>
<dbReference type="HOGENOM" id="CLU_2057255_0_0_9"/>
<dbReference type="Pfam" id="PF04883">
    <property type="entry name" value="HK97-gp10_like"/>
    <property type="match status" value="1"/>
</dbReference>
<dbReference type="RefSeq" id="WP_015943448.1">
    <property type="nucleotide sequence ID" value="NC_011830.1"/>
</dbReference>
<evidence type="ECO:0000313" key="2">
    <source>
        <dbReference type="Proteomes" id="UP000007726"/>
    </source>
</evidence>
<reference evidence="1 2" key="1">
    <citation type="journal article" date="2012" name="BMC Microbiol.">
        <title>Genome sequence of Desulfitobacterium hafniense DCB-2, a Gram-positive anaerobe capable of dehalogenation and metal reduction.</title>
        <authorList>
            <person name="Kim S.H."/>
            <person name="Harzman C."/>
            <person name="Davis J.K."/>
            <person name="Hutcheson R."/>
            <person name="Broderick J.B."/>
            <person name="Marsh T.L."/>
            <person name="Tiedje J.M."/>
        </authorList>
    </citation>
    <scope>NUCLEOTIDE SEQUENCE [LARGE SCALE GENOMIC DNA]</scope>
    <source>
        <strain evidence="2">DSM 10664 / DCB-2</strain>
    </source>
</reference>
<dbReference type="Proteomes" id="UP000007726">
    <property type="component" value="Chromosome"/>
</dbReference>
<dbReference type="NCBIfam" id="TIGR01725">
    <property type="entry name" value="phge_HK97_gp10"/>
    <property type="match status" value="1"/>
</dbReference>
<dbReference type="EMBL" id="CP001336">
    <property type="protein sequence ID" value="ACL19515.1"/>
    <property type="molecule type" value="Genomic_DNA"/>
</dbReference>